<organism evidence="6 7">
    <name type="scientific">Mycena metata</name>
    <dbReference type="NCBI Taxonomy" id="1033252"/>
    <lineage>
        <taxon>Eukaryota</taxon>
        <taxon>Fungi</taxon>
        <taxon>Dikarya</taxon>
        <taxon>Basidiomycota</taxon>
        <taxon>Agaricomycotina</taxon>
        <taxon>Agaricomycetes</taxon>
        <taxon>Agaricomycetidae</taxon>
        <taxon>Agaricales</taxon>
        <taxon>Marasmiineae</taxon>
        <taxon>Mycenaceae</taxon>
        <taxon>Mycena</taxon>
    </lineage>
</organism>
<feature type="region of interest" description="Disordered" evidence="4">
    <location>
        <begin position="720"/>
        <end position="764"/>
    </location>
</feature>
<keyword evidence="7" id="KW-1185">Reference proteome</keyword>
<feature type="compositionally biased region" description="Basic residues" evidence="4">
    <location>
        <begin position="453"/>
        <end position="464"/>
    </location>
</feature>
<keyword evidence="2" id="KW-0677">Repeat</keyword>
<evidence type="ECO:0000313" key="6">
    <source>
        <dbReference type="EMBL" id="KAJ7705871.1"/>
    </source>
</evidence>
<dbReference type="InterPro" id="IPR008847">
    <property type="entry name" value="Suf"/>
</dbReference>
<evidence type="ECO:0000256" key="1">
    <source>
        <dbReference type="ARBA" id="ARBA00004123"/>
    </source>
</evidence>
<feature type="compositionally biased region" description="Polar residues" evidence="4">
    <location>
        <begin position="739"/>
        <end position="753"/>
    </location>
</feature>
<dbReference type="AlphaFoldDB" id="A0AAD7M8N5"/>
<dbReference type="EMBL" id="JARKIB010000463">
    <property type="protein sequence ID" value="KAJ7705871.1"/>
    <property type="molecule type" value="Genomic_DNA"/>
</dbReference>
<dbReference type="GO" id="GO:0005634">
    <property type="term" value="C:nucleus"/>
    <property type="evidence" value="ECO:0007669"/>
    <property type="project" value="UniProtKB-SubCell"/>
</dbReference>
<comment type="caution">
    <text evidence="6">The sequence shown here is derived from an EMBL/GenBank/DDBJ whole genome shotgun (WGS) entry which is preliminary data.</text>
</comment>
<proteinExistence type="predicted"/>
<dbReference type="Gene3D" id="1.25.40.1040">
    <property type="match status" value="1"/>
</dbReference>
<accession>A0AAD7M8N5</accession>
<feature type="domain" description="Suppressor of forked" evidence="5">
    <location>
        <begin position="581"/>
        <end position="630"/>
    </location>
</feature>
<feature type="region of interest" description="Disordered" evidence="4">
    <location>
        <begin position="344"/>
        <end position="514"/>
    </location>
</feature>
<reference evidence="6" key="1">
    <citation type="submission" date="2023-03" db="EMBL/GenBank/DDBJ databases">
        <title>Massive genome expansion in bonnet fungi (Mycena s.s.) driven by repeated elements and novel gene families across ecological guilds.</title>
        <authorList>
            <consortium name="Lawrence Berkeley National Laboratory"/>
            <person name="Harder C.B."/>
            <person name="Miyauchi S."/>
            <person name="Viragh M."/>
            <person name="Kuo A."/>
            <person name="Thoen E."/>
            <person name="Andreopoulos B."/>
            <person name="Lu D."/>
            <person name="Skrede I."/>
            <person name="Drula E."/>
            <person name="Henrissat B."/>
            <person name="Morin E."/>
            <person name="Kohler A."/>
            <person name="Barry K."/>
            <person name="LaButti K."/>
            <person name="Morin E."/>
            <person name="Salamov A."/>
            <person name="Lipzen A."/>
            <person name="Mereny Z."/>
            <person name="Hegedus B."/>
            <person name="Baldrian P."/>
            <person name="Stursova M."/>
            <person name="Weitz H."/>
            <person name="Taylor A."/>
            <person name="Grigoriev I.V."/>
            <person name="Nagy L.G."/>
            <person name="Martin F."/>
            <person name="Kauserud H."/>
        </authorList>
    </citation>
    <scope>NUCLEOTIDE SEQUENCE</scope>
    <source>
        <strain evidence="6">CBHHK182m</strain>
    </source>
</reference>
<gene>
    <name evidence="6" type="ORF">B0H16DRAFT_1482065</name>
</gene>
<dbReference type="GO" id="GO:0006396">
    <property type="term" value="P:RNA processing"/>
    <property type="evidence" value="ECO:0007669"/>
    <property type="project" value="InterPro"/>
</dbReference>
<protein>
    <recommendedName>
        <fullName evidence="5">Suppressor of forked domain-containing protein</fullName>
    </recommendedName>
</protein>
<name>A0AAD7M8N5_9AGAR</name>
<evidence type="ECO:0000256" key="2">
    <source>
        <dbReference type="ARBA" id="ARBA00022737"/>
    </source>
</evidence>
<feature type="compositionally biased region" description="Basic residues" evidence="4">
    <location>
        <begin position="358"/>
        <end position="368"/>
    </location>
</feature>
<evidence type="ECO:0000256" key="4">
    <source>
        <dbReference type="SAM" id="MobiDB-lite"/>
    </source>
</evidence>
<dbReference type="Pfam" id="PF05843">
    <property type="entry name" value="Suf"/>
    <property type="match status" value="1"/>
</dbReference>
<feature type="compositionally biased region" description="Basic and acidic residues" evidence="4">
    <location>
        <begin position="493"/>
        <end position="509"/>
    </location>
</feature>
<evidence type="ECO:0000256" key="3">
    <source>
        <dbReference type="ARBA" id="ARBA00023242"/>
    </source>
</evidence>
<comment type="subcellular location">
    <subcellularLocation>
        <location evidence="1">Nucleus</location>
    </subcellularLocation>
</comment>
<sequence length="785" mass="85730">MPASKFTPEQDAHIAEYYPECIEQAENNSSGLSKWKKDTAHIIAGSSLFKGLLPDVSSGGVDPDKWIQRIIKKLENTITTGKPAKRAGDWQPHQWSIEWHRYRCLARTDEIVAEAKRRAKDSGAVNHLPFYQPARKVLWDALSEEHRQEYARQAVLLKNDVRLNQQAFKDDLWINMDEFAKSKAVGPLCMATLWSFQTPDGQTESGLASRPSICFATNGKNSGAPSNTTPRHAFLVIHTGASIPQDADGTPVFPELDTNTTPAAAAAEVLREFIAQLWAHCRPSEPFTWEGAATHYDKTRFQLPSDITMESVKSLTGLKALALAEYFMKQQETERFVFELVSDGEDSNEEEPVVEKKGKGKGKVGGKAKKNDAMPPVAPPKAPEYNGGMPPVAPPKAPEDNGGIPPVSPPKAPEDNGGMPPVLLPEVPEDHGMPPVPPPEAPEDDEASAGKKSATKKKPGRSRKTSNPAKPADDGGGAEGADDQGPTKKCRRAKIDEDKADRPDKRARVESVAAPCARRPVKPLTAAPSTAVPAAHIVVDGKKLKIYLVAHAVTQEVTECYYVNKVAYTLDGKLYGSGSCAMTEYRCNLKDRCLVAARIFETGMKKYSSDPTYVLSHLGFLLTVNDENSICPCSKRAHYWDIHAEGGQAYLVPLVPLAITVQRSGGRSGAPTALCFAQRHTYHSIDAIYYSIDAIADHDLGFAKTRKLATVSNVNASYPPMTNTGSGSGNGIGNTNDNRPTATMQSFPSNPNKHQLPPLDRKRETDYKRPRLRARAVLFAAFRRA</sequence>
<keyword evidence="3" id="KW-0539">Nucleus</keyword>
<dbReference type="Proteomes" id="UP001215598">
    <property type="component" value="Unassembled WGS sequence"/>
</dbReference>
<evidence type="ECO:0000259" key="5">
    <source>
        <dbReference type="Pfam" id="PF05843"/>
    </source>
</evidence>
<evidence type="ECO:0000313" key="7">
    <source>
        <dbReference type="Proteomes" id="UP001215598"/>
    </source>
</evidence>